<feature type="compositionally biased region" description="Polar residues" evidence="4">
    <location>
        <begin position="85"/>
        <end position="95"/>
    </location>
</feature>
<keyword evidence="2" id="KW-0521">NADP</keyword>
<organism evidence="5 6">
    <name type="scientific">Stegodyphus mimosarum</name>
    <name type="common">African social velvet spider</name>
    <dbReference type="NCBI Taxonomy" id="407821"/>
    <lineage>
        <taxon>Eukaryota</taxon>
        <taxon>Metazoa</taxon>
        <taxon>Ecdysozoa</taxon>
        <taxon>Arthropoda</taxon>
        <taxon>Chelicerata</taxon>
        <taxon>Arachnida</taxon>
        <taxon>Araneae</taxon>
        <taxon>Araneomorphae</taxon>
        <taxon>Entelegynae</taxon>
        <taxon>Eresoidea</taxon>
        <taxon>Eresidae</taxon>
        <taxon>Stegodyphus</taxon>
    </lineage>
</organism>
<dbReference type="AlphaFoldDB" id="A0A087UKN0"/>
<dbReference type="Gene3D" id="3.40.50.720">
    <property type="entry name" value="NAD(P)-binding Rossmann-like Domain"/>
    <property type="match status" value="1"/>
</dbReference>
<dbReference type="InterPro" id="IPR036291">
    <property type="entry name" value="NAD(P)-bd_dom_sf"/>
</dbReference>
<dbReference type="SUPFAM" id="SSF51735">
    <property type="entry name" value="NAD(P)-binding Rossmann-fold domains"/>
    <property type="match status" value="1"/>
</dbReference>
<evidence type="ECO:0000313" key="6">
    <source>
        <dbReference type="Proteomes" id="UP000054359"/>
    </source>
</evidence>
<keyword evidence="6" id="KW-1185">Reference proteome</keyword>
<evidence type="ECO:0000256" key="4">
    <source>
        <dbReference type="SAM" id="MobiDB-lite"/>
    </source>
</evidence>
<dbReference type="Pfam" id="PF00106">
    <property type="entry name" value="adh_short"/>
    <property type="match status" value="1"/>
</dbReference>
<dbReference type="PANTHER" id="PTHR43963">
    <property type="entry name" value="CARBONYL REDUCTASE 1-RELATED"/>
    <property type="match status" value="1"/>
</dbReference>
<proteinExistence type="inferred from homology"/>
<dbReference type="PANTHER" id="PTHR43963:SF4">
    <property type="entry name" value="CARBONYL REDUCTASE (NADPH)"/>
    <property type="match status" value="1"/>
</dbReference>
<dbReference type="Proteomes" id="UP000054359">
    <property type="component" value="Unassembled WGS sequence"/>
</dbReference>
<evidence type="ECO:0000313" key="5">
    <source>
        <dbReference type="EMBL" id="KFM77919.1"/>
    </source>
</evidence>
<accession>A0A087UKN0</accession>
<dbReference type="STRING" id="407821.A0A087UKN0"/>
<keyword evidence="3" id="KW-0560">Oxidoreductase</keyword>
<sequence>MLASFLKDQYGGLDVLVNNAAITYKMADTAPFSEQAENTIKINFFATLNVCHHLFPLLRPHARVVNVSSSEGKLSHIPNPELRQKLSSETLTEEE</sequence>
<evidence type="ECO:0000256" key="1">
    <source>
        <dbReference type="ARBA" id="ARBA00006484"/>
    </source>
</evidence>
<reference evidence="5 6" key="1">
    <citation type="submission" date="2013-11" db="EMBL/GenBank/DDBJ databases">
        <title>Genome sequencing of Stegodyphus mimosarum.</title>
        <authorList>
            <person name="Bechsgaard J."/>
        </authorList>
    </citation>
    <scope>NUCLEOTIDE SEQUENCE [LARGE SCALE GENOMIC DNA]</scope>
</reference>
<dbReference type="InterPro" id="IPR002347">
    <property type="entry name" value="SDR_fam"/>
</dbReference>
<gene>
    <name evidence="5" type="ORF">X975_07814</name>
</gene>
<feature type="non-terminal residue" evidence="5">
    <location>
        <position position="95"/>
    </location>
</feature>
<evidence type="ECO:0000256" key="3">
    <source>
        <dbReference type="ARBA" id="ARBA00023002"/>
    </source>
</evidence>
<feature type="region of interest" description="Disordered" evidence="4">
    <location>
        <begin position="69"/>
        <end position="95"/>
    </location>
</feature>
<dbReference type="GO" id="GO:0004090">
    <property type="term" value="F:carbonyl reductase (NADPH) activity"/>
    <property type="evidence" value="ECO:0007669"/>
    <property type="project" value="TreeGrafter"/>
</dbReference>
<name>A0A087UKN0_STEMI</name>
<evidence type="ECO:0000256" key="2">
    <source>
        <dbReference type="ARBA" id="ARBA00022857"/>
    </source>
</evidence>
<comment type="similarity">
    <text evidence="1">Belongs to the short-chain dehydrogenases/reductases (SDR) family.</text>
</comment>
<protein>
    <submittedName>
        <fullName evidence="5">Carbonyl reductase [NADPH] 1</fullName>
    </submittedName>
</protein>
<dbReference type="OrthoDB" id="7289984at2759"/>
<dbReference type="EMBL" id="KK120274">
    <property type="protein sequence ID" value="KFM77919.1"/>
    <property type="molecule type" value="Genomic_DNA"/>
</dbReference>